<keyword evidence="1" id="KW-0472">Membrane</keyword>
<organism evidence="2 3">
    <name type="scientific">Serratia rubidaea</name>
    <name type="common">Serratia marinorubra</name>
    <dbReference type="NCBI Taxonomy" id="61652"/>
    <lineage>
        <taxon>Bacteria</taxon>
        <taxon>Pseudomonadati</taxon>
        <taxon>Pseudomonadota</taxon>
        <taxon>Gammaproteobacteria</taxon>
        <taxon>Enterobacterales</taxon>
        <taxon>Yersiniaceae</taxon>
        <taxon>Serratia</taxon>
    </lineage>
</organism>
<gene>
    <name evidence="2" type="ORF">NCTC9419_04118</name>
</gene>
<name>A0A3S4G050_SERRU</name>
<sequence>MYFAGIVVQLPFMENAFFSGPYSQLVPGADISWVISLVVTGLLYPLCCRRSDLRLAAAPRE</sequence>
<proteinExistence type="predicted"/>
<keyword evidence="1" id="KW-1133">Transmembrane helix</keyword>
<reference evidence="2 3" key="1">
    <citation type="submission" date="2018-12" db="EMBL/GenBank/DDBJ databases">
        <authorList>
            <consortium name="Pathogen Informatics"/>
        </authorList>
    </citation>
    <scope>NUCLEOTIDE SEQUENCE [LARGE SCALE GENOMIC DNA]</scope>
    <source>
        <strain evidence="2 3">NCTC9419</strain>
    </source>
</reference>
<protein>
    <submittedName>
        <fullName evidence="2">Uncharacterized protein</fullName>
    </submittedName>
</protein>
<accession>A0A3S4G050</accession>
<evidence type="ECO:0000256" key="1">
    <source>
        <dbReference type="SAM" id="Phobius"/>
    </source>
</evidence>
<evidence type="ECO:0000313" key="3">
    <source>
        <dbReference type="Proteomes" id="UP000271603"/>
    </source>
</evidence>
<dbReference type="EMBL" id="LR134155">
    <property type="protein sequence ID" value="VEA72504.1"/>
    <property type="molecule type" value="Genomic_DNA"/>
</dbReference>
<dbReference type="AlphaFoldDB" id="A0A3S4G050"/>
<feature type="transmembrane region" description="Helical" evidence="1">
    <location>
        <begin position="31"/>
        <end position="47"/>
    </location>
</feature>
<keyword evidence="1" id="KW-0812">Transmembrane</keyword>
<dbReference type="Proteomes" id="UP000271603">
    <property type="component" value="Chromosome"/>
</dbReference>
<evidence type="ECO:0000313" key="2">
    <source>
        <dbReference type="EMBL" id="VEA72504.1"/>
    </source>
</evidence>